<evidence type="ECO:0000256" key="1">
    <source>
        <dbReference type="SAM" id="MobiDB-lite"/>
    </source>
</evidence>
<comment type="caution">
    <text evidence="2">The sequence shown here is derived from an EMBL/GenBank/DDBJ whole genome shotgun (WGS) entry which is preliminary data.</text>
</comment>
<evidence type="ECO:0000313" key="3">
    <source>
        <dbReference type="Proteomes" id="UP001165090"/>
    </source>
</evidence>
<sequence>MPATIQLLTQRSKCCHSTVRRRKNSWVVRASHNPDHIYDLPSASGRAANSVELRLHASLSQTQISHLGKASKLLAVTAVAYHIAFSCNAARAEDRPWKPRRHLRRMGERFTDSWAEDLVEERESAREKRQEDVRLERLRLAELREADHRRIREEEAALKRRAQEIMIREYDAARAGGLPFKLMFRGTDFAPLVVWSGILAALVAAYRSRFLTWLTAGPGRRTAGGKWVYDRSLGGRKVWVPDNSSFAGPTSATSLSEKAGRSLKDEEFDRLASFAAAARTAPGSKTTTTSSSSSSATFSLPSWWDPPPVLYASASKKAARAEEAARLLNRLESAKVAGRDYELDDIRALRRACQDGHVSVKPKTVGGRDAIYRTAVEAAVEAAQSRNSDTLDGVSPPRWVAGVAKDLNMEEQRAVGIVAGVAASAVRARLLDAVSCLRSGNTSEAVYSLARMASLLELLPVLQPGAVQVEAVASSLRDRSSVPERQMLFHLLAQLCEEGAEGAAELLGFDPALVLAEQRVALDAARQERRREEGLGIAAAPAAAGAKTATEGAGRSQTGSGGVNGGGARTDRTSGNAGDGQTGIGPGPAAI</sequence>
<feature type="compositionally biased region" description="Gly residues" evidence="1">
    <location>
        <begin position="577"/>
        <end position="591"/>
    </location>
</feature>
<proteinExistence type="predicted"/>
<evidence type="ECO:0000313" key="2">
    <source>
        <dbReference type="EMBL" id="GLI60427.1"/>
    </source>
</evidence>
<organism evidence="2 3">
    <name type="scientific">Volvox africanus</name>
    <dbReference type="NCBI Taxonomy" id="51714"/>
    <lineage>
        <taxon>Eukaryota</taxon>
        <taxon>Viridiplantae</taxon>
        <taxon>Chlorophyta</taxon>
        <taxon>core chlorophytes</taxon>
        <taxon>Chlorophyceae</taxon>
        <taxon>CS clade</taxon>
        <taxon>Chlamydomonadales</taxon>
        <taxon>Volvocaceae</taxon>
        <taxon>Volvox</taxon>
    </lineage>
</organism>
<dbReference type="PANTHER" id="PTHR35830:SF1">
    <property type="entry name" value="OS05G0299200 PROTEIN"/>
    <property type="match status" value="1"/>
</dbReference>
<feature type="compositionally biased region" description="Gly residues" evidence="1">
    <location>
        <begin position="559"/>
        <end position="568"/>
    </location>
</feature>
<gene>
    <name evidence="2" type="ORF">VaNZ11_002580</name>
</gene>
<dbReference type="PANTHER" id="PTHR35830">
    <property type="entry name" value="OS05G0299200 PROTEIN"/>
    <property type="match status" value="1"/>
</dbReference>
<feature type="region of interest" description="Disordered" evidence="1">
    <location>
        <begin position="536"/>
        <end position="591"/>
    </location>
</feature>
<dbReference type="Proteomes" id="UP001165090">
    <property type="component" value="Unassembled WGS sequence"/>
</dbReference>
<feature type="compositionally biased region" description="Low complexity" evidence="1">
    <location>
        <begin position="536"/>
        <end position="558"/>
    </location>
</feature>
<name>A0ABQ5RTS8_9CHLO</name>
<protein>
    <submittedName>
        <fullName evidence="2">Uncharacterized protein</fullName>
    </submittedName>
</protein>
<reference evidence="2 3" key="1">
    <citation type="journal article" date="2023" name="IScience">
        <title>Expanded male sex-determining region conserved during the evolution of homothallism in the green alga Volvox.</title>
        <authorList>
            <person name="Yamamoto K."/>
            <person name="Matsuzaki R."/>
            <person name="Mahakham W."/>
            <person name="Heman W."/>
            <person name="Sekimoto H."/>
            <person name="Kawachi M."/>
            <person name="Minakuchi Y."/>
            <person name="Toyoda A."/>
            <person name="Nozaki H."/>
        </authorList>
    </citation>
    <scope>NUCLEOTIDE SEQUENCE [LARGE SCALE GENOMIC DNA]</scope>
    <source>
        <strain evidence="2 3">NIES-4468</strain>
    </source>
</reference>
<dbReference type="EMBL" id="BSDZ01000008">
    <property type="protein sequence ID" value="GLI60427.1"/>
    <property type="molecule type" value="Genomic_DNA"/>
</dbReference>
<keyword evidence="3" id="KW-1185">Reference proteome</keyword>
<accession>A0ABQ5RTS8</accession>